<evidence type="ECO:0000313" key="2">
    <source>
        <dbReference type="EMBL" id="CAG6393818.1"/>
    </source>
</evidence>
<dbReference type="EMBL" id="CAJSLV010000051">
    <property type="protein sequence ID" value="CAG6393818.1"/>
    <property type="molecule type" value="Genomic_DNA"/>
</dbReference>
<accession>A0A9W4DPN3</accession>
<keyword evidence="3" id="KW-1185">Reference proteome</keyword>
<protein>
    <submittedName>
        <fullName evidence="2">Uncharacterized protein</fullName>
    </submittedName>
</protein>
<comment type="caution">
    <text evidence="2">The sequence shown here is derived from an EMBL/GenBank/DDBJ whole genome shotgun (WGS) entry which is preliminary data.</text>
</comment>
<feature type="region of interest" description="Disordered" evidence="1">
    <location>
        <begin position="23"/>
        <end position="104"/>
    </location>
</feature>
<gene>
    <name evidence="2" type="ORF">SCOCK_220072</name>
</gene>
<feature type="compositionally biased region" description="Basic and acidic residues" evidence="1">
    <location>
        <begin position="69"/>
        <end position="78"/>
    </location>
</feature>
<evidence type="ECO:0000256" key="1">
    <source>
        <dbReference type="SAM" id="MobiDB-lite"/>
    </source>
</evidence>
<dbReference type="AlphaFoldDB" id="A0A9W4DPN3"/>
<evidence type="ECO:0000313" key="3">
    <source>
        <dbReference type="Proteomes" id="UP001152519"/>
    </source>
</evidence>
<dbReference type="Proteomes" id="UP001152519">
    <property type="component" value="Unassembled WGS sequence"/>
</dbReference>
<sequence>MVQRGEGLRLHRGRRWCGCLRPLQRDTDGRIPHPRRRPAGRVRDLAGSKGAAGGHGPSRRLIGSGAFGHRRDANHEGPSRQGWPFARAGPPETPEALALAGGEC</sequence>
<name>A0A9W4DPN3_9ACTN</name>
<reference evidence="2" key="1">
    <citation type="submission" date="2021-05" db="EMBL/GenBank/DDBJ databases">
        <authorList>
            <person name="Arsene-Ploetze F."/>
        </authorList>
    </citation>
    <scope>NUCLEOTIDE SEQUENCE</scope>
    <source>
        <strain evidence="2">DSM 42138</strain>
    </source>
</reference>
<proteinExistence type="predicted"/>
<organism evidence="2 3">
    <name type="scientific">Actinacidiphila cocklensis</name>
    <dbReference type="NCBI Taxonomy" id="887465"/>
    <lineage>
        <taxon>Bacteria</taxon>
        <taxon>Bacillati</taxon>
        <taxon>Actinomycetota</taxon>
        <taxon>Actinomycetes</taxon>
        <taxon>Kitasatosporales</taxon>
        <taxon>Streptomycetaceae</taxon>
        <taxon>Actinacidiphila</taxon>
    </lineage>
</organism>